<dbReference type="EMBL" id="KK112782">
    <property type="protein sequence ID" value="KFM58544.1"/>
    <property type="molecule type" value="Genomic_DNA"/>
</dbReference>
<evidence type="ECO:0000313" key="5">
    <source>
        <dbReference type="EMBL" id="KFM58544.1"/>
    </source>
</evidence>
<dbReference type="STRING" id="407821.A0A087T0A5"/>
<dbReference type="GO" id="GO:0000445">
    <property type="term" value="C:THO complex part of transcription export complex"/>
    <property type="evidence" value="ECO:0007669"/>
    <property type="project" value="TreeGrafter"/>
</dbReference>
<dbReference type="GO" id="GO:0006406">
    <property type="term" value="P:mRNA export from nucleus"/>
    <property type="evidence" value="ECO:0007669"/>
    <property type="project" value="TreeGrafter"/>
</dbReference>
<sequence length="679" mass="78419">MNKKEKSDSVSREKKVKRVKTHHSRPNVLSLAPVNIDCFHLEEQEAADDCYLKFRDTCDKIRGHFHSILLAKTGKGNEHSIAKHRADICMLIMRLKKLNRLDKHQWKKSRDAVNERKQKVDALNLQYQNLLYEVTHLQKEVTKCLEFRSKDEEIELVTVEEFYRDAPESISRPEITKHDAHELTMARLTWELEQRKRFAVKLKEAEVTKEEYIQKIGKLREQLSNILPTLQSIIETAEPLQSKLGMQFQASHLKHQIAKFLPTPLYILYVEACAYKEVCDKKIEIVVEGNTDEAKVLQMKTEDLSEESGESDQEDTSEMNMHRHSVSSRKEDTRKDILKKHPMSVCLTVESEEAKIALEFFYLFHLHIVTACVKSITPQATSSELVGDLMKLDSFLNSLFPGDTGRETPNVSNWYQLRKFGYEDAPFTNQTTGWPYLWTQQIAGIDFLSISTEGYVCTQNNPKVTSFFMEGAINAIRSRLIARCQLSHQIASIDQRTNISPKFAALYPLNISSQLKKWSPVDWKEITNYVNFKELQELNVVSEDAMVYTAEIQRGSAVLLVTVTIPPDYPVKTPVFLLQLNWKGCYTAVSSLALRELEEEINVHFIETLPEEYYENLLICQMYHLIVCFDVFLETEYSGDSFEGPPEFVREKVVARSARGRSHSRPYKCVTSQGIFTFR</sequence>
<feature type="compositionally biased region" description="Basic residues" evidence="4">
    <location>
        <begin position="14"/>
        <end position="24"/>
    </location>
</feature>
<dbReference type="Proteomes" id="UP000054359">
    <property type="component" value="Unassembled WGS sequence"/>
</dbReference>
<comment type="subcellular location">
    <subcellularLocation>
        <location evidence="1">Nucleus</location>
    </subcellularLocation>
</comment>
<dbReference type="Pfam" id="PF09766">
    <property type="entry name" value="FmiP_Thoc5"/>
    <property type="match status" value="1"/>
</dbReference>
<feature type="region of interest" description="Disordered" evidence="4">
    <location>
        <begin position="1"/>
        <end position="24"/>
    </location>
</feature>
<comment type="similarity">
    <text evidence="2">Belongs to the THOC5 family.</text>
</comment>
<dbReference type="PANTHER" id="PTHR13375">
    <property type="entry name" value="FMS INTERACTING PROTEIN"/>
    <property type="match status" value="1"/>
</dbReference>
<evidence type="ECO:0000313" key="6">
    <source>
        <dbReference type="Proteomes" id="UP000054359"/>
    </source>
</evidence>
<feature type="compositionally biased region" description="Acidic residues" evidence="4">
    <location>
        <begin position="304"/>
        <end position="317"/>
    </location>
</feature>
<keyword evidence="3" id="KW-0539">Nucleus</keyword>
<proteinExistence type="inferred from homology"/>
<evidence type="ECO:0000256" key="1">
    <source>
        <dbReference type="ARBA" id="ARBA00004123"/>
    </source>
</evidence>
<evidence type="ECO:0000256" key="3">
    <source>
        <dbReference type="ARBA" id="ARBA00023242"/>
    </source>
</evidence>
<feature type="compositionally biased region" description="Basic and acidic residues" evidence="4">
    <location>
        <begin position="1"/>
        <end position="13"/>
    </location>
</feature>
<dbReference type="PANTHER" id="PTHR13375:SF3">
    <property type="entry name" value="THO COMPLEX SUBUNIT 5 HOMOLOG"/>
    <property type="match status" value="1"/>
</dbReference>
<keyword evidence="6" id="KW-1185">Reference proteome</keyword>
<dbReference type="InterPro" id="IPR019163">
    <property type="entry name" value="THO_Thoc5"/>
</dbReference>
<dbReference type="GO" id="GO:0003729">
    <property type="term" value="F:mRNA binding"/>
    <property type="evidence" value="ECO:0007669"/>
    <property type="project" value="TreeGrafter"/>
</dbReference>
<evidence type="ECO:0000256" key="4">
    <source>
        <dbReference type="SAM" id="MobiDB-lite"/>
    </source>
</evidence>
<protein>
    <submittedName>
        <fullName evidence="5">THO complex subunit 5-like protein</fullName>
    </submittedName>
</protein>
<organism evidence="5 6">
    <name type="scientific">Stegodyphus mimosarum</name>
    <name type="common">African social velvet spider</name>
    <dbReference type="NCBI Taxonomy" id="407821"/>
    <lineage>
        <taxon>Eukaryota</taxon>
        <taxon>Metazoa</taxon>
        <taxon>Ecdysozoa</taxon>
        <taxon>Arthropoda</taxon>
        <taxon>Chelicerata</taxon>
        <taxon>Arachnida</taxon>
        <taxon>Araneae</taxon>
        <taxon>Araneomorphae</taxon>
        <taxon>Entelegynae</taxon>
        <taxon>Eresoidea</taxon>
        <taxon>Eresidae</taxon>
        <taxon>Stegodyphus</taxon>
    </lineage>
</organism>
<gene>
    <name evidence="5" type="ORF">X975_12719</name>
</gene>
<dbReference type="OMA" id="YEVMHLK"/>
<dbReference type="AlphaFoldDB" id="A0A087T0A5"/>
<evidence type="ECO:0000256" key="2">
    <source>
        <dbReference type="ARBA" id="ARBA00008044"/>
    </source>
</evidence>
<reference evidence="5 6" key="1">
    <citation type="submission" date="2013-11" db="EMBL/GenBank/DDBJ databases">
        <title>Genome sequencing of Stegodyphus mimosarum.</title>
        <authorList>
            <person name="Bechsgaard J."/>
        </authorList>
    </citation>
    <scope>NUCLEOTIDE SEQUENCE [LARGE SCALE GENOMIC DNA]</scope>
</reference>
<accession>A0A087T0A5</accession>
<name>A0A087T0A5_STEMI</name>
<dbReference type="OrthoDB" id="20582at2759"/>
<feature type="non-terminal residue" evidence="5">
    <location>
        <position position="679"/>
    </location>
</feature>
<feature type="region of interest" description="Disordered" evidence="4">
    <location>
        <begin position="300"/>
        <end position="333"/>
    </location>
</feature>